<dbReference type="EMBL" id="HE616747">
    <property type="protein sequence ID" value="CCE93133.1"/>
    <property type="molecule type" value="Genomic_DNA"/>
</dbReference>
<evidence type="ECO:0000256" key="1">
    <source>
        <dbReference type="ARBA" id="ARBA00023002"/>
    </source>
</evidence>
<dbReference type="Gene3D" id="2.30.110.10">
    <property type="entry name" value="Electron Transport, Fmn-binding Protein, Chain A"/>
    <property type="match status" value="1"/>
</dbReference>
<keyword evidence="1" id="KW-0560">Oxidoreductase</keyword>
<organism evidence="3 4">
    <name type="scientific">Torulaspora delbrueckii</name>
    <name type="common">Yeast</name>
    <name type="synonym">Candida colliculosa</name>
    <dbReference type="NCBI Taxonomy" id="4950"/>
    <lineage>
        <taxon>Eukaryota</taxon>
        <taxon>Fungi</taxon>
        <taxon>Dikarya</taxon>
        <taxon>Ascomycota</taxon>
        <taxon>Saccharomycotina</taxon>
        <taxon>Saccharomycetes</taxon>
        <taxon>Saccharomycetales</taxon>
        <taxon>Saccharomycetaceae</taxon>
        <taxon>Torulaspora</taxon>
    </lineage>
</organism>
<sequence length="206" mass="23386">MILGLVRYQSTISKHLITQEKFKQCMGKIANQAMILSAASEKTIPHKDFRGLTLSSVTSLSLKPQPMIQFNLQLPSFTSEALHETRFFAVHLLKPNLTSIKLARNFSKGAIRNEKDATFSPTRPFEDLIEKVHYDTYKIQGTDLIIPLLKNSERVLICEKKNVFQVGDHEIWVGQVEDIVANEENTTGGLLYCNRNFHLLGNKITQ</sequence>
<dbReference type="GO" id="GO:0010181">
    <property type="term" value="F:FMN binding"/>
    <property type="evidence" value="ECO:0007669"/>
    <property type="project" value="InterPro"/>
</dbReference>
<dbReference type="AlphaFoldDB" id="G8ZWY9"/>
<dbReference type="RefSeq" id="XP_003682344.1">
    <property type="nucleotide sequence ID" value="XM_003682296.1"/>
</dbReference>
<reference evidence="3 4" key="1">
    <citation type="journal article" date="2011" name="Proc. Natl. Acad. Sci. U.S.A.">
        <title>Evolutionary erosion of yeast sex chromosomes by mating-type switching accidents.</title>
        <authorList>
            <person name="Gordon J.L."/>
            <person name="Armisen D."/>
            <person name="Proux-Wera E."/>
            <person name="Oheigeartaigh S.S."/>
            <person name="Byrne K.P."/>
            <person name="Wolfe K.H."/>
        </authorList>
    </citation>
    <scope>NUCLEOTIDE SEQUENCE [LARGE SCALE GENOMIC DNA]</scope>
    <source>
        <strain evidence="4">ATCC 10662 / CBS 1146 / NBRC 0425 / NCYC 2629 / NRRL Y-866</strain>
    </source>
</reference>
<evidence type="ECO:0000313" key="4">
    <source>
        <dbReference type="Proteomes" id="UP000005627"/>
    </source>
</evidence>
<evidence type="ECO:0000313" key="3">
    <source>
        <dbReference type="EMBL" id="CCE93133.1"/>
    </source>
</evidence>
<dbReference type="PANTHER" id="PTHR30466">
    <property type="entry name" value="FLAVIN REDUCTASE"/>
    <property type="match status" value="1"/>
</dbReference>
<gene>
    <name evidence="3" type="primary">TDEL0F03220</name>
    <name evidence="3" type="ORF">TDEL_0F03220</name>
</gene>
<dbReference type="SUPFAM" id="SSF50475">
    <property type="entry name" value="FMN-binding split barrel"/>
    <property type="match status" value="1"/>
</dbReference>
<protein>
    <recommendedName>
        <fullName evidence="2">Flavin reductase like domain-containing protein</fullName>
    </recommendedName>
</protein>
<proteinExistence type="predicted"/>
<dbReference type="SMART" id="SM00903">
    <property type="entry name" value="Flavin_Reduct"/>
    <property type="match status" value="1"/>
</dbReference>
<dbReference type="eggNOG" id="ENOG502RYSQ">
    <property type="taxonomic scope" value="Eukaryota"/>
</dbReference>
<feature type="domain" description="Flavin reductase like" evidence="2">
    <location>
        <begin position="26"/>
        <end position="199"/>
    </location>
</feature>
<dbReference type="HOGENOM" id="CLU_085409_0_0_1"/>
<dbReference type="GeneID" id="11501672"/>
<dbReference type="Pfam" id="PF01613">
    <property type="entry name" value="Flavin_Reduct"/>
    <property type="match status" value="1"/>
</dbReference>
<dbReference type="InterPro" id="IPR012349">
    <property type="entry name" value="Split_barrel_FMN-bd"/>
</dbReference>
<dbReference type="PANTHER" id="PTHR30466:SF1">
    <property type="entry name" value="FMN REDUCTASE (NADH) RUTF"/>
    <property type="match status" value="1"/>
</dbReference>
<evidence type="ECO:0000259" key="2">
    <source>
        <dbReference type="SMART" id="SM00903"/>
    </source>
</evidence>
<dbReference type="GO" id="GO:0042602">
    <property type="term" value="F:riboflavin reductase (NADPH) activity"/>
    <property type="evidence" value="ECO:0007669"/>
    <property type="project" value="TreeGrafter"/>
</dbReference>
<dbReference type="KEGG" id="tdl:TDEL_0F03220"/>
<accession>G8ZWY9</accession>
<dbReference type="OrthoDB" id="2015405at2759"/>
<dbReference type="STRING" id="1076872.G8ZWY9"/>
<name>G8ZWY9_TORDE</name>
<dbReference type="Proteomes" id="UP000005627">
    <property type="component" value="Chromosome 6"/>
</dbReference>
<dbReference type="InterPro" id="IPR050268">
    <property type="entry name" value="NADH-dep_flavin_reductase"/>
</dbReference>
<keyword evidence="4" id="KW-1185">Reference proteome</keyword>
<dbReference type="InterPro" id="IPR002563">
    <property type="entry name" value="Flavin_Rdtase-like_dom"/>
</dbReference>
<dbReference type="InParanoid" id="G8ZWY9"/>